<dbReference type="Pfam" id="PF00754">
    <property type="entry name" value="F5_F8_type_C"/>
    <property type="match status" value="3"/>
</dbReference>
<dbReference type="InterPro" id="IPR033801">
    <property type="entry name" value="CBM6-CBM35-CBM36-like_1"/>
</dbReference>
<dbReference type="Pfam" id="PF22815">
    <property type="entry name" value="CatAgl_D1"/>
    <property type="match status" value="1"/>
</dbReference>
<dbReference type="InterPro" id="IPR004939">
    <property type="entry name" value="APC_su10/DOC_dom"/>
</dbReference>
<dbReference type="CDD" id="cd00057">
    <property type="entry name" value="FA58C"/>
    <property type="match status" value="1"/>
</dbReference>
<evidence type="ECO:0000313" key="3">
    <source>
        <dbReference type="EMBL" id="SDJ37005.1"/>
    </source>
</evidence>
<dbReference type="PANTHER" id="PTHR45713:SF6">
    <property type="entry name" value="F5_8 TYPE C DOMAIN-CONTAINING PROTEIN"/>
    <property type="match status" value="1"/>
</dbReference>
<dbReference type="PANTHER" id="PTHR45713">
    <property type="entry name" value="FTP DOMAIN-CONTAINING PROTEIN"/>
    <property type="match status" value="1"/>
</dbReference>
<dbReference type="InterPro" id="IPR036116">
    <property type="entry name" value="FN3_sf"/>
</dbReference>
<dbReference type="InterPro" id="IPR013783">
    <property type="entry name" value="Ig-like_fold"/>
</dbReference>
<dbReference type="CDD" id="cd14490">
    <property type="entry name" value="CBM6-CBM35-CBM36_like_1"/>
    <property type="match status" value="1"/>
</dbReference>
<feature type="domain" description="F5/8 type C" evidence="2">
    <location>
        <begin position="187"/>
        <end position="326"/>
    </location>
</feature>
<keyword evidence="4" id="KW-1185">Reference proteome</keyword>
<protein>
    <submittedName>
        <fullName evidence="3">CARDB protein</fullName>
    </submittedName>
</protein>
<dbReference type="InterPro" id="IPR012334">
    <property type="entry name" value="Pectin_lyas_fold"/>
</dbReference>
<dbReference type="InterPro" id="IPR011635">
    <property type="entry name" value="CARDB"/>
</dbReference>
<name>A0A1G8T7T5_9ACTN</name>
<reference evidence="3 4" key="1">
    <citation type="submission" date="2016-10" db="EMBL/GenBank/DDBJ databases">
        <authorList>
            <person name="de Groot N.N."/>
        </authorList>
    </citation>
    <scope>NUCLEOTIDE SEQUENCE [LARGE SCALE GENOMIC DNA]</scope>
    <source>
        <strain evidence="3 4">CGMCC 4.5727</strain>
    </source>
</reference>
<dbReference type="Pfam" id="PF07705">
    <property type="entry name" value="CARDB"/>
    <property type="match status" value="2"/>
</dbReference>
<evidence type="ECO:0000259" key="2">
    <source>
        <dbReference type="PROSITE" id="PS50022"/>
    </source>
</evidence>
<dbReference type="InterPro" id="IPR055149">
    <property type="entry name" value="Agl_cat_D2"/>
</dbReference>
<dbReference type="SUPFAM" id="SSF51126">
    <property type="entry name" value="Pectin lyase-like"/>
    <property type="match status" value="1"/>
</dbReference>
<feature type="domain" description="F5/8 type C" evidence="2">
    <location>
        <begin position="507"/>
        <end position="655"/>
    </location>
</feature>
<dbReference type="InterPro" id="IPR011050">
    <property type="entry name" value="Pectin_lyase_fold/virulence"/>
</dbReference>
<dbReference type="InterPro" id="IPR051941">
    <property type="entry name" value="BG_Antigen-Binding_Lectin"/>
</dbReference>
<dbReference type="InterPro" id="IPR008979">
    <property type="entry name" value="Galactose-bd-like_sf"/>
</dbReference>
<dbReference type="SUPFAM" id="SSF49265">
    <property type="entry name" value="Fibronectin type III"/>
    <property type="match status" value="1"/>
</dbReference>
<organism evidence="3 4">
    <name type="scientific">Streptomyces indicus</name>
    <dbReference type="NCBI Taxonomy" id="417292"/>
    <lineage>
        <taxon>Bacteria</taxon>
        <taxon>Bacillati</taxon>
        <taxon>Actinomycetota</taxon>
        <taxon>Actinomycetes</taxon>
        <taxon>Kitasatosporales</taxon>
        <taxon>Streptomycetaceae</taxon>
        <taxon>Streptomyces</taxon>
    </lineage>
</organism>
<dbReference type="SUPFAM" id="SSF49785">
    <property type="entry name" value="Galactose-binding domain-like"/>
    <property type="match status" value="3"/>
</dbReference>
<feature type="compositionally biased region" description="Polar residues" evidence="1">
    <location>
        <begin position="406"/>
        <end position="427"/>
    </location>
</feature>
<dbReference type="Gene3D" id="2.160.20.10">
    <property type="entry name" value="Single-stranded right-handed beta-helix, Pectin lyase-like"/>
    <property type="match status" value="1"/>
</dbReference>
<sequence length="1445" mass="151672">MSLFRPAPSAPPGREAVWRAPRMWRTLAAGLAAALILLGLPGLGAMAAGGPDLAAGKPAAASSSKGGYGAANATDGNSGTYWESSGSDFPQWVQVDLGRTVRVDEVVLKLPSAWEARTQTLSVQGSQDGTGFSTLAASAARSFTPGDGNTVKVGFPAAQARFVRVHVTANSGWPAAQLSELQVFAAEETSANLAAGRTLKASSHTETYAAANANDGNRASYWESENNKLPQWIQADLGASVRVNEVVLRVPETWGARNQTLKIQGSENGTDFTDLSAAKAYPFSTASGHTATIAFDTATTRYVRVLISANDSQPAGQLSELEIYGPAGGDTQAPTAPANLAYTEPATGQIKLTWDAATDNTGVTAYDVYANGELRSTVGGSIRTYTDTQPADATVTYHVRARDAAGNTSPNSNSVTRKADSGDTQAPTAPANLAYTQPAAGDIKLTWGASTDNVKVAAYDVYADGKLLKSVAGDITTYTDQRPAGETVTYTVRARDAAGNVSGFSNAVTRPGTLEGSNLAMGKPISASSVIHTYVAQNANDGQTSTYWEGAAGSYPNTLTVKLGANADVDAVVVKLNPDTAWSARTQKVEVLGREQKATAFTSLVAEKEYSFSPSGNKNTVTIPVSARVADVRLQFTANSGSTAGQVAEFEVVGTPAPNPDLQITKLTHAPEAPVETDGLTLTATVTNAGAEASAASEVAFRLGGETVATKPVAALGAGESATVSATVDPQDAGSYPLSAVVDEKNQVIEENEGNNSYTAPSPLVVKPVQSSDLVASPVSWSPSAPSAGKEVAFSVAVKNQGSQASAAGDHAITLTVQNAQGDTVKTLTKPYTGTIAAGDTTTPVQLGTWTAANGKYTVKTVIAADANELPVKRENNTSTKPLFVGRGADMPYDTYEAEDGVLGGGAKVVGPNRTIGDLAGEASGRKAVTLNSTGSSVEFTAKQDTNTLVTRFSIPDAAGGGGTNATLNVYVDGVFRKALDLTSKYAWLYGAEASPGNSPGAGPARHIYDEAHILLGETVKAGSKIRLQKDGANTSQYAIDFVDLEQVAPDANPDPASFVVPAGFSHQDVQNALDKVRMDTTNTFKGVYLPAGDYETGGKFQVYGKKIQVVGAGPWFTRFHAPKSQENTDVGFRAEASANGSSFSGFAYFGNYTSRIDGPGKVFDFQNVADITIDNIWNEHMVCLYWGANTDRMTIKNSRIRNMFADGVNMTNGSTDNLVSNNDARATGDDSFALFSAIDAGGADMKNNVYENLTTTLTWRAAGIAVYGGYNNTFRNIRIADTLVYSGITVSSLDFGYPMNGFGTQPTTLENISIERAGGHFWNGQTFPGIWLFSASKVFQGIRINNVDITDPTYSGIMFQTQYLGGQPVNPIKDTILRDITITGARKSGDQFDHKSGFGLWANEMPEAGQGPAVGEVTFHNLKLSDNAEDIRNTTSTFKINIQP</sequence>
<feature type="region of interest" description="Disordered" evidence="1">
    <location>
        <begin position="401"/>
        <end position="433"/>
    </location>
</feature>
<gene>
    <name evidence="3" type="ORF">SAMN05421806_10179</name>
</gene>
<dbReference type="Proteomes" id="UP000199155">
    <property type="component" value="Unassembled WGS sequence"/>
</dbReference>
<feature type="domain" description="F5/8 type C" evidence="2">
    <location>
        <begin position="38"/>
        <end position="186"/>
    </location>
</feature>
<dbReference type="Pfam" id="PF22816">
    <property type="entry name" value="CatAgl_D2"/>
    <property type="match status" value="1"/>
</dbReference>
<dbReference type="Gene3D" id="2.60.120.260">
    <property type="entry name" value="Galactose-binding domain-like"/>
    <property type="match status" value="4"/>
</dbReference>
<dbReference type="InterPro" id="IPR006626">
    <property type="entry name" value="PbH1"/>
</dbReference>
<dbReference type="SMART" id="SM01337">
    <property type="entry name" value="APC10"/>
    <property type="match status" value="1"/>
</dbReference>
<dbReference type="SMART" id="SM00710">
    <property type="entry name" value="PbH1"/>
    <property type="match status" value="7"/>
</dbReference>
<dbReference type="GO" id="GO:0005975">
    <property type="term" value="P:carbohydrate metabolic process"/>
    <property type="evidence" value="ECO:0007669"/>
    <property type="project" value="UniProtKB-ARBA"/>
</dbReference>
<accession>A0A1G8T7T5</accession>
<dbReference type="STRING" id="417292.SAMN05421806_10179"/>
<dbReference type="InterPro" id="IPR000421">
    <property type="entry name" value="FA58C"/>
</dbReference>
<evidence type="ECO:0000256" key="1">
    <source>
        <dbReference type="SAM" id="MobiDB-lite"/>
    </source>
</evidence>
<dbReference type="EMBL" id="FNFF01000001">
    <property type="protein sequence ID" value="SDJ37005.1"/>
    <property type="molecule type" value="Genomic_DNA"/>
</dbReference>
<dbReference type="Gene3D" id="2.60.40.10">
    <property type="entry name" value="Immunoglobulins"/>
    <property type="match status" value="4"/>
</dbReference>
<evidence type="ECO:0000313" key="4">
    <source>
        <dbReference type="Proteomes" id="UP000199155"/>
    </source>
</evidence>
<dbReference type="SMART" id="SM00231">
    <property type="entry name" value="FA58C"/>
    <property type="match status" value="2"/>
</dbReference>
<proteinExistence type="predicted"/>
<dbReference type="PROSITE" id="PS50022">
    <property type="entry name" value="FA58C_3"/>
    <property type="match status" value="3"/>
</dbReference>